<protein>
    <recommendedName>
        <fullName evidence="1">S1 motif domain-containing protein</fullName>
    </recommendedName>
</protein>
<accession>A0A2H4J242</accession>
<evidence type="ECO:0000259" key="1">
    <source>
        <dbReference type="PROSITE" id="PS50126"/>
    </source>
</evidence>
<organism evidence="2">
    <name type="scientific">uncultured Caudovirales phage</name>
    <dbReference type="NCBI Taxonomy" id="2100421"/>
    <lineage>
        <taxon>Viruses</taxon>
        <taxon>Duplodnaviria</taxon>
        <taxon>Heunggongvirae</taxon>
        <taxon>Uroviricota</taxon>
        <taxon>Caudoviricetes</taxon>
        <taxon>Peduoviridae</taxon>
        <taxon>Maltschvirus</taxon>
        <taxon>Maltschvirus maltsch</taxon>
    </lineage>
</organism>
<feature type="domain" description="S1 motif" evidence="1">
    <location>
        <begin position="13"/>
        <end position="82"/>
    </location>
</feature>
<dbReference type="InterPro" id="IPR012340">
    <property type="entry name" value="NA-bd_OB-fold"/>
</dbReference>
<reference evidence="2" key="1">
    <citation type="submission" date="2017-06" db="EMBL/GenBank/DDBJ databases">
        <title>Novel phages from South African skin metaviromes.</title>
        <authorList>
            <person name="van Zyl L.J."/>
            <person name="Abrahams Y."/>
            <person name="Stander E.A."/>
            <person name="Kirby B.M."/>
            <person name="Clavaud C."/>
            <person name="Farcet C."/>
            <person name="Breton L."/>
            <person name="Trindade M.I."/>
        </authorList>
    </citation>
    <scope>NUCLEOTIDE SEQUENCE</scope>
</reference>
<sequence>MVYTDEADTYKEGKVISGNVKFVREDRFFMGFYEDKKLKEGYVPRTEMTKPLSEIKEGELIEVKIIEVFDSKSVNGLILSMIIEEESLDERQQRLEKLNVQDTEEDNQRAEYRARVGIYSRFEIGDIVKGKVIETYDKTAPRASWIKYKTIAVQLKNPRTGEVVVNYPNEKDLLPLNFKKRQEFTFKLVWLIPEYCSIRATMILEEETYEEEKERLSHFGLVPERDITYIEDKVRVSEDDLELERRIEEQIREDAWEYNENH</sequence>
<dbReference type="InterPro" id="IPR003029">
    <property type="entry name" value="S1_domain"/>
</dbReference>
<dbReference type="Gene3D" id="2.40.50.140">
    <property type="entry name" value="Nucleic acid-binding proteins"/>
    <property type="match status" value="1"/>
</dbReference>
<name>A0A2H4J242_9CAUD</name>
<proteinExistence type="predicted"/>
<evidence type="ECO:0000313" key="2">
    <source>
        <dbReference type="EMBL" id="ASN69132.1"/>
    </source>
</evidence>
<dbReference type="EMBL" id="MF417886">
    <property type="protein sequence ID" value="ASN69132.1"/>
    <property type="molecule type" value="Genomic_DNA"/>
</dbReference>
<dbReference type="GO" id="GO:0003676">
    <property type="term" value="F:nucleic acid binding"/>
    <property type="evidence" value="ECO:0007669"/>
    <property type="project" value="InterPro"/>
</dbReference>
<dbReference type="SMART" id="SM00316">
    <property type="entry name" value="S1"/>
    <property type="match status" value="1"/>
</dbReference>
<gene>
    <name evidence="2" type="ORF">7F23_19</name>
</gene>
<dbReference type="SUPFAM" id="SSF50249">
    <property type="entry name" value="Nucleic acid-binding proteins"/>
    <property type="match status" value="1"/>
</dbReference>
<dbReference type="PROSITE" id="PS50126">
    <property type="entry name" value="S1"/>
    <property type="match status" value="1"/>
</dbReference>